<dbReference type="Proteomes" id="UP000295345">
    <property type="component" value="Unassembled WGS sequence"/>
</dbReference>
<organism evidence="2 3">
    <name type="scientific">Streptomyces hainanensis</name>
    <dbReference type="NCBI Taxonomy" id="402648"/>
    <lineage>
        <taxon>Bacteria</taxon>
        <taxon>Bacillati</taxon>
        <taxon>Actinomycetota</taxon>
        <taxon>Actinomycetes</taxon>
        <taxon>Kitasatosporales</taxon>
        <taxon>Streptomycetaceae</taxon>
        <taxon>Streptomyces</taxon>
    </lineage>
</organism>
<dbReference type="OrthoDB" id="4242467at2"/>
<dbReference type="PROSITE" id="PS50943">
    <property type="entry name" value="HTH_CROC1"/>
    <property type="match status" value="1"/>
</dbReference>
<dbReference type="GO" id="GO:0003677">
    <property type="term" value="F:DNA binding"/>
    <property type="evidence" value="ECO:0007669"/>
    <property type="project" value="InterPro"/>
</dbReference>
<evidence type="ECO:0000313" key="2">
    <source>
        <dbReference type="EMBL" id="TDC74553.1"/>
    </source>
</evidence>
<accession>A0A4R4THV5</accession>
<dbReference type="SUPFAM" id="SSF47413">
    <property type="entry name" value="lambda repressor-like DNA-binding domains"/>
    <property type="match status" value="1"/>
</dbReference>
<protein>
    <submittedName>
        <fullName evidence="2">XRE family transcriptional regulator</fullName>
    </submittedName>
</protein>
<dbReference type="InterPro" id="IPR001387">
    <property type="entry name" value="Cro/C1-type_HTH"/>
</dbReference>
<comment type="caution">
    <text evidence="2">The sequence shown here is derived from an EMBL/GenBank/DDBJ whole genome shotgun (WGS) entry which is preliminary data.</text>
</comment>
<gene>
    <name evidence="2" type="ORF">E1283_15305</name>
</gene>
<feature type="domain" description="HTH cro/C1-type" evidence="1">
    <location>
        <begin position="32"/>
        <end position="87"/>
    </location>
</feature>
<evidence type="ECO:0000259" key="1">
    <source>
        <dbReference type="PROSITE" id="PS50943"/>
    </source>
</evidence>
<dbReference type="CDD" id="cd00093">
    <property type="entry name" value="HTH_XRE"/>
    <property type="match status" value="1"/>
</dbReference>
<dbReference type="SMART" id="SM00530">
    <property type="entry name" value="HTH_XRE"/>
    <property type="match status" value="1"/>
</dbReference>
<dbReference type="Pfam" id="PF13560">
    <property type="entry name" value="HTH_31"/>
    <property type="match status" value="1"/>
</dbReference>
<dbReference type="AlphaFoldDB" id="A0A4R4THV5"/>
<name>A0A4R4THV5_9ACTN</name>
<reference evidence="2 3" key="1">
    <citation type="submission" date="2019-03" db="EMBL/GenBank/DDBJ databases">
        <title>Draft genome sequences of novel Actinobacteria.</title>
        <authorList>
            <person name="Sahin N."/>
            <person name="Ay H."/>
            <person name="Saygin H."/>
        </authorList>
    </citation>
    <scope>NUCLEOTIDE SEQUENCE [LARGE SCALE GENOMIC DNA]</scope>
    <source>
        <strain evidence="2 3">DSM 41900</strain>
    </source>
</reference>
<sequence length="89" mass="9965">MTIHQPICSRCGNPYSNGRAAHVNTIGIGEVLRTRRMKRGLSLRVTAELAGLSPAFLSMVENGRRRLNRHRDLMALADVLNIDPRQLTE</sequence>
<keyword evidence="3" id="KW-1185">Reference proteome</keyword>
<dbReference type="Gene3D" id="1.10.260.40">
    <property type="entry name" value="lambda repressor-like DNA-binding domains"/>
    <property type="match status" value="1"/>
</dbReference>
<evidence type="ECO:0000313" key="3">
    <source>
        <dbReference type="Proteomes" id="UP000295345"/>
    </source>
</evidence>
<dbReference type="InterPro" id="IPR010982">
    <property type="entry name" value="Lambda_DNA-bd_dom_sf"/>
</dbReference>
<proteinExistence type="predicted"/>
<dbReference type="EMBL" id="SMKI01000142">
    <property type="protein sequence ID" value="TDC74553.1"/>
    <property type="molecule type" value="Genomic_DNA"/>
</dbReference>